<keyword evidence="2" id="KW-1133">Transmembrane helix</keyword>
<keyword evidence="2" id="KW-0812">Transmembrane</keyword>
<feature type="region of interest" description="Disordered" evidence="1">
    <location>
        <begin position="19"/>
        <end position="41"/>
    </location>
</feature>
<evidence type="ECO:0000256" key="3">
    <source>
        <dbReference type="SAM" id="SignalP"/>
    </source>
</evidence>
<feature type="compositionally biased region" description="Polar residues" evidence="1">
    <location>
        <begin position="386"/>
        <end position="428"/>
    </location>
</feature>
<gene>
    <name evidence="4" type="ORF">NP233_g9881</name>
</gene>
<dbReference type="AlphaFoldDB" id="A0AAD5VJD4"/>
<protein>
    <submittedName>
        <fullName evidence="4">Uncharacterized protein</fullName>
    </submittedName>
</protein>
<feature type="region of interest" description="Disordered" evidence="1">
    <location>
        <begin position="263"/>
        <end position="301"/>
    </location>
</feature>
<evidence type="ECO:0000256" key="2">
    <source>
        <dbReference type="SAM" id="Phobius"/>
    </source>
</evidence>
<organism evidence="4 5">
    <name type="scientific">Leucocoprinus birnbaumii</name>
    <dbReference type="NCBI Taxonomy" id="56174"/>
    <lineage>
        <taxon>Eukaryota</taxon>
        <taxon>Fungi</taxon>
        <taxon>Dikarya</taxon>
        <taxon>Basidiomycota</taxon>
        <taxon>Agaricomycotina</taxon>
        <taxon>Agaricomycetes</taxon>
        <taxon>Agaricomycetidae</taxon>
        <taxon>Agaricales</taxon>
        <taxon>Agaricineae</taxon>
        <taxon>Agaricaceae</taxon>
        <taxon>Leucocoprinus</taxon>
    </lineage>
</organism>
<feature type="chain" id="PRO_5042108674" evidence="3">
    <location>
        <begin position="17"/>
        <end position="478"/>
    </location>
</feature>
<dbReference type="EMBL" id="JANIEX010000934">
    <property type="protein sequence ID" value="KAJ3561938.1"/>
    <property type="molecule type" value="Genomic_DNA"/>
</dbReference>
<feature type="compositionally biased region" description="Basic and acidic residues" evidence="1">
    <location>
        <begin position="466"/>
        <end position="478"/>
    </location>
</feature>
<accession>A0AAD5VJD4</accession>
<feature type="transmembrane region" description="Helical" evidence="2">
    <location>
        <begin position="141"/>
        <end position="162"/>
    </location>
</feature>
<sequence>MDKAIFLLFIGVSIEASPTLPSEPSDPHATIPKPPSHHFQRRRRLPPISQVMMALQQQSLSSKLASTPTATPSLSHKPSSTPIALITATTVPYAGPGILILPDASLGAQETATAAPTSTIASMQANTSQDASHMSTTMRHLAVVGGAFAIIVFLVACCFFVMDPRVWKSCSISRKSKGRLARNQRFGQRPLPPWMRITPSLASPDRAFEKKAAPTLSPYPYTLSDALKSKFSMTTASDYSYCDDSFDTTISSAQLPMLPYNGHSHPPALTPPLPSYAASTDRAGRPETPPIRPPRPPTADSPATIESIYYADVDDPNFYRLPNPIVLEPNSPIINNPPPTSTTNDPKAQPHFNFLPASHQFFSSIALGIDALQRHNRTRSAPTLDAGSTSSKRLSGDSSVTHETVESANSECSQHTSRPQRNRASTSAVSWVRYSEFQQRHHIRLQQQSSGSNSSERRTSFQCPKLAKDRNEKVGSAH</sequence>
<feature type="signal peptide" evidence="3">
    <location>
        <begin position="1"/>
        <end position="16"/>
    </location>
</feature>
<feature type="region of interest" description="Disordered" evidence="1">
    <location>
        <begin position="379"/>
        <end position="428"/>
    </location>
</feature>
<feature type="compositionally biased region" description="Pro residues" evidence="1">
    <location>
        <begin position="287"/>
        <end position="299"/>
    </location>
</feature>
<evidence type="ECO:0000256" key="1">
    <source>
        <dbReference type="SAM" id="MobiDB-lite"/>
    </source>
</evidence>
<keyword evidence="5" id="KW-1185">Reference proteome</keyword>
<reference evidence="4" key="1">
    <citation type="submission" date="2022-07" db="EMBL/GenBank/DDBJ databases">
        <title>Genome Sequence of Leucocoprinus birnbaumii.</title>
        <authorList>
            <person name="Buettner E."/>
        </authorList>
    </citation>
    <scope>NUCLEOTIDE SEQUENCE</scope>
    <source>
        <strain evidence="4">VT141</strain>
    </source>
</reference>
<keyword evidence="3" id="KW-0732">Signal</keyword>
<evidence type="ECO:0000313" key="5">
    <source>
        <dbReference type="Proteomes" id="UP001213000"/>
    </source>
</evidence>
<feature type="region of interest" description="Disordered" evidence="1">
    <location>
        <begin position="443"/>
        <end position="478"/>
    </location>
</feature>
<evidence type="ECO:0000313" key="4">
    <source>
        <dbReference type="EMBL" id="KAJ3561938.1"/>
    </source>
</evidence>
<dbReference type="Proteomes" id="UP001213000">
    <property type="component" value="Unassembled WGS sequence"/>
</dbReference>
<keyword evidence="2" id="KW-0472">Membrane</keyword>
<name>A0AAD5VJD4_9AGAR</name>
<comment type="caution">
    <text evidence="4">The sequence shown here is derived from an EMBL/GenBank/DDBJ whole genome shotgun (WGS) entry which is preliminary data.</text>
</comment>
<feature type="compositionally biased region" description="Low complexity" evidence="1">
    <location>
        <begin position="445"/>
        <end position="454"/>
    </location>
</feature>
<proteinExistence type="predicted"/>